<sequence length="219" mass="25890">MYENLVDISAKKLQKYKDDNKHKDRRDLRKKYFLVKYLKKALAEAEKERKMKDVEKPTQERVAGPATSENTRNSKRITEDELTKQGELQQHRVASKGNYEYVPNCEWILQSDKRSLLSSTSLNSFNRGDLEGQFPAEIPEEDFKGPLERSNLYANIQKNETDINQYIQEFCRDLEQSGEIPEDFNRPEESRMYGDIQNNKTDINQYIDEFCHELETYKN</sequence>
<feature type="region of interest" description="Disordered" evidence="1">
    <location>
        <begin position="45"/>
        <end position="90"/>
    </location>
</feature>
<evidence type="ECO:0000256" key="1">
    <source>
        <dbReference type="SAM" id="MobiDB-lite"/>
    </source>
</evidence>
<reference evidence="2" key="2">
    <citation type="submission" date="2020-06" db="EMBL/GenBank/DDBJ databases">
        <authorList>
            <person name="Sheffer M."/>
        </authorList>
    </citation>
    <scope>NUCLEOTIDE SEQUENCE</scope>
</reference>
<gene>
    <name evidence="2" type="ORF">HNY73_011172</name>
</gene>
<accession>A0A8T0F3B4</accession>
<evidence type="ECO:0000313" key="3">
    <source>
        <dbReference type="Proteomes" id="UP000807504"/>
    </source>
</evidence>
<dbReference type="EMBL" id="JABXBU010000030">
    <property type="protein sequence ID" value="KAF8785657.1"/>
    <property type="molecule type" value="Genomic_DNA"/>
</dbReference>
<feature type="compositionally biased region" description="Basic and acidic residues" evidence="1">
    <location>
        <begin position="45"/>
        <end position="59"/>
    </location>
</feature>
<reference evidence="2" key="1">
    <citation type="journal article" date="2020" name="bioRxiv">
        <title>Chromosome-level reference genome of the European wasp spider Argiope bruennichi: a resource for studies on range expansion and evolutionary adaptation.</title>
        <authorList>
            <person name="Sheffer M.M."/>
            <person name="Hoppe A."/>
            <person name="Krehenwinkel H."/>
            <person name="Uhl G."/>
            <person name="Kuss A.W."/>
            <person name="Jensen L."/>
            <person name="Jensen C."/>
            <person name="Gillespie R.G."/>
            <person name="Hoff K.J."/>
            <person name="Prost S."/>
        </authorList>
    </citation>
    <scope>NUCLEOTIDE SEQUENCE</scope>
</reference>
<name>A0A8T0F3B4_ARGBR</name>
<protein>
    <submittedName>
        <fullName evidence="2">Uncharacterized protein</fullName>
    </submittedName>
</protein>
<comment type="caution">
    <text evidence="2">The sequence shown here is derived from an EMBL/GenBank/DDBJ whole genome shotgun (WGS) entry which is preliminary data.</text>
</comment>
<organism evidence="2 3">
    <name type="scientific">Argiope bruennichi</name>
    <name type="common">Wasp spider</name>
    <name type="synonym">Aranea bruennichi</name>
    <dbReference type="NCBI Taxonomy" id="94029"/>
    <lineage>
        <taxon>Eukaryota</taxon>
        <taxon>Metazoa</taxon>
        <taxon>Ecdysozoa</taxon>
        <taxon>Arthropoda</taxon>
        <taxon>Chelicerata</taxon>
        <taxon>Arachnida</taxon>
        <taxon>Araneae</taxon>
        <taxon>Araneomorphae</taxon>
        <taxon>Entelegynae</taxon>
        <taxon>Araneoidea</taxon>
        <taxon>Araneidae</taxon>
        <taxon>Argiope</taxon>
    </lineage>
</organism>
<dbReference type="AlphaFoldDB" id="A0A8T0F3B4"/>
<evidence type="ECO:0000313" key="2">
    <source>
        <dbReference type="EMBL" id="KAF8785657.1"/>
    </source>
</evidence>
<keyword evidence="3" id="KW-1185">Reference proteome</keyword>
<proteinExistence type="predicted"/>
<dbReference type="Proteomes" id="UP000807504">
    <property type="component" value="Unassembled WGS sequence"/>
</dbReference>